<dbReference type="NCBIfam" id="NF047331">
    <property type="entry name" value="phage_HTJ"/>
    <property type="match status" value="1"/>
</dbReference>
<evidence type="ECO:0000313" key="1">
    <source>
        <dbReference type="EMBL" id="GAA5073511.1"/>
    </source>
</evidence>
<evidence type="ECO:0000313" key="2">
    <source>
        <dbReference type="Proteomes" id="UP001499910"/>
    </source>
</evidence>
<dbReference type="Proteomes" id="UP001499910">
    <property type="component" value="Unassembled WGS sequence"/>
</dbReference>
<gene>
    <name evidence="1" type="ORF">GCM10023209_19510</name>
</gene>
<protein>
    <recommendedName>
        <fullName evidence="3">GpW protein</fullName>
    </recommendedName>
</protein>
<comment type="caution">
    <text evidence="1">The sequence shown here is derived from an EMBL/GenBank/DDBJ whole genome shotgun (WGS) entry which is preliminary data.</text>
</comment>
<sequence length="69" mass="7478">MLQANIDNLEAAMGRGLRRAKINGEEVEYNGPAEMRQALAYFRSELSRIATGAVRGGLAVSYTTTGRGF</sequence>
<proteinExistence type="predicted"/>
<name>A0ABP9LB34_9RHOB</name>
<evidence type="ECO:0008006" key="3">
    <source>
        <dbReference type="Google" id="ProtNLM"/>
    </source>
</evidence>
<keyword evidence="2" id="KW-1185">Reference proteome</keyword>
<accession>A0ABP9LB34</accession>
<dbReference type="EMBL" id="BAABHW010000002">
    <property type="protein sequence ID" value="GAA5073511.1"/>
    <property type="molecule type" value="Genomic_DNA"/>
</dbReference>
<organism evidence="1 2">
    <name type="scientific">[Roseibacterium] beibuensis</name>
    <dbReference type="NCBI Taxonomy" id="1193142"/>
    <lineage>
        <taxon>Bacteria</taxon>
        <taxon>Pseudomonadati</taxon>
        <taxon>Pseudomonadota</taxon>
        <taxon>Alphaproteobacteria</taxon>
        <taxon>Rhodobacterales</taxon>
        <taxon>Roseobacteraceae</taxon>
        <taxon>Roseicyclus</taxon>
    </lineage>
</organism>
<reference evidence="2" key="1">
    <citation type="journal article" date="2019" name="Int. J. Syst. Evol. Microbiol.">
        <title>The Global Catalogue of Microorganisms (GCM) 10K type strain sequencing project: providing services to taxonomists for standard genome sequencing and annotation.</title>
        <authorList>
            <consortium name="The Broad Institute Genomics Platform"/>
            <consortium name="The Broad Institute Genome Sequencing Center for Infectious Disease"/>
            <person name="Wu L."/>
            <person name="Ma J."/>
        </authorList>
    </citation>
    <scope>NUCLEOTIDE SEQUENCE [LARGE SCALE GENOMIC DNA]</scope>
    <source>
        <strain evidence="2">JCM 18015</strain>
    </source>
</reference>